<keyword evidence="3" id="KW-0479">Metal-binding</keyword>
<evidence type="ECO:0000256" key="5">
    <source>
        <dbReference type="ARBA" id="ARBA00022801"/>
    </source>
</evidence>
<evidence type="ECO:0000256" key="2">
    <source>
        <dbReference type="ARBA" id="ARBA00022670"/>
    </source>
</evidence>
<dbReference type="GO" id="GO:0006508">
    <property type="term" value="P:proteolysis"/>
    <property type="evidence" value="ECO:0007669"/>
    <property type="project" value="UniProtKB-KW"/>
</dbReference>
<keyword evidence="1" id="KW-0031">Aminopeptidase</keyword>
<dbReference type="SUPFAM" id="SSF53187">
    <property type="entry name" value="Zn-dependent exopeptidases"/>
    <property type="match status" value="1"/>
</dbReference>
<keyword evidence="9" id="KW-1185">Reference proteome</keyword>
<dbReference type="GO" id="GO:0008235">
    <property type="term" value="F:metalloexopeptidase activity"/>
    <property type="evidence" value="ECO:0007669"/>
    <property type="project" value="InterPro"/>
</dbReference>
<comment type="caution">
    <text evidence="8">The sequence shown here is derived from an EMBL/GenBank/DDBJ whole genome shotgun (WGS) entry which is preliminary data.</text>
</comment>
<keyword evidence="5" id="KW-0378">Hydrolase</keyword>
<evidence type="ECO:0000256" key="6">
    <source>
        <dbReference type="ARBA" id="ARBA00022833"/>
    </source>
</evidence>
<feature type="domain" description="Peptidase M28" evidence="7">
    <location>
        <begin position="200"/>
        <end position="383"/>
    </location>
</feature>
<evidence type="ECO:0000259" key="7">
    <source>
        <dbReference type="Pfam" id="PF04389"/>
    </source>
</evidence>
<evidence type="ECO:0000256" key="3">
    <source>
        <dbReference type="ARBA" id="ARBA00022723"/>
    </source>
</evidence>
<keyword evidence="2" id="KW-0645">Protease</keyword>
<dbReference type="EMBL" id="JAJKBJ010000016">
    <property type="protein sequence ID" value="MCL9684933.1"/>
    <property type="molecule type" value="Genomic_DNA"/>
</dbReference>
<sequence>MLEYLTWITAGISLASHSIFGVISPAHEQLKVPQCLATQITIGHEVLAENPQFKIIDVANSDVKQLILLADQVQCGDVVNVSDQLTTAKKQSAQSLLQKSAVTSAIKNNDLYVVKHQTEVNTALKAVVADNIWQTLNHLTAYTNRSATKDTGVAAAHWLKDKFETMAVEYGRTDTKTFFVKTGWYNQPSLVTVIGKDIKAPGVVIGAHMDTLDGRMPGADEGSGAAAIMETARVLLASKTELKHPIYIIWYAAKNRELAGSQYVVRYFDEHSIRVKAALQLDQTGYRVHDDPTMWVFTDNTNKDLNDYITKLITTYIRVPVNYSRCGTSCSDHVSWNEEDIPAAFSSESIFENFNPNIGTPSDTMDLLNLDHITNFSKLALAFAIELAAK</sequence>
<protein>
    <submittedName>
        <fullName evidence="8">M28 family peptidase</fullName>
    </submittedName>
</protein>
<dbReference type="InterPro" id="IPR045175">
    <property type="entry name" value="M28_fam"/>
</dbReference>
<keyword evidence="4" id="KW-0732">Signal</keyword>
<proteinExistence type="predicted"/>
<evidence type="ECO:0000313" key="9">
    <source>
        <dbReference type="Proteomes" id="UP001139721"/>
    </source>
</evidence>
<evidence type="ECO:0000313" key="8">
    <source>
        <dbReference type="EMBL" id="MCL9684933.1"/>
    </source>
</evidence>
<dbReference type="PANTHER" id="PTHR12147:SF56">
    <property type="entry name" value="AMINOPEPTIDASE YDR415C-RELATED"/>
    <property type="match status" value="1"/>
</dbReference>
<evidence type="ECO:0000256" key="4">
    <source>
        <dbReference type="ARBA" id="ARBA00022729"/>
    </source>
</evidence>
<dbReference type="Pfam" id="PF04389">
    <property type="entry name" value="Peptidase_M28"/>
    <property type="match status" value="1"/>
</dbReference>
<dbReference type="AlphaFoldDB" id="A0A9X2D2C0"/>
<keyword evidence="6" id="KW-0862">Zinc</keyword>
<evidence type="ECO:0000256" key="1">
    <source>
        <dbReference type="ARBA" id="ARBA00022438"/>
    </source>
</evidence>
<dbReference type="Gene3D" id="3.40.630.10">
    <property type="entry name" value="Zn peptidases"/>
    <property type="match status" value="1"/>
</dbReference>
<reference evidence="8" key="1">
    <citation type="submission" date="2021-11" db="EMBL/GenBank/DDBJ databases">
        <title>Legionella maioricencis sp. nov., a new species isolated from hot water samples in Mallorca.</title>
        <authorList>
            <person name="Crespi S."/>
            <person name="Drasar V."/>
            <person name="Salva-Serra F."/>
            <person name="Jaen-Luchoro D."/>
            <person name="Pineiro-Iglesias B."/>
            <person name="Aliaga F."/>
            <person name="Fernandez-Juarez V."/>
            <person name="Coll G."/>
            <person name="Moore E.R.B."/>
            <person name="Bennasar-Figueras A."/>
        </authorList>
    </citation>
    <scope>NUCLEOTIDE SEQUENCE</scope>
    <source>
        <strain evidence="8">HCPI-6</strain>
    </source>
</reference>
<dbReference type="NCBIfam" id="NF045908">
    <property type="entry name" value="AminopepLapALeg"/>
    <property type="match status" value="1"/>
</dbReference>
<dbReference type="RefSeq" id="WP_250422715.1">
    <property type="nucleotide sequence ID" value="NZ_JAJKBJ010000016.1"/>
</dbReference>
<accession>A0A9X2D2C0</accession>
<dbReference type="PANTHER" id="PTHR12147">
    <property type="entry name" value="METALLOPEPTIDASE M28 FAMILY MEMBER"/>
    <property type="match status" value="1"/>
</dbReference>
<dbReference type="Proteomes" id="UP001139721">
    <property type="component" value="Unassembled WGS sequence"/>
</dbReference>
<organism evidence="8 9">
    <name type="scientific">Legionella maioricensis</name>
    <dbReference type="NCBI Taxonomy" id="2896528"/>
    <lineage>
        <taxon>Bacteria</taxon>
        <taxon>Pseudomonadati</taxon>
        <taxon>Pseudomonadota</taxon>
        <taxon>Gammaproteobacteria</taxon>
        <taxon>Legionellales</taxon>
        <taxon>Legionellaceae</taxon>
        <taxon>Legionella</taxon>
    </lineage>
</organism>
<dbReference type="InterPro" id="IPR007484">
    <property type="entry name" value="Peptidase_M28"/>
</dbReference>
<dbReference type="GO" id="GO:0046872">
    <property type="term" value="F:metal ion binding"/>
    <property type="evidence" value="ECO:0007669"/>
    <property type="project" value="UniProtKB-KW"/>
</dbReference>
<gene>
    <name evidence="8" type="ORF">LOX96_12575</name>
</gene>
<name>A0A9X2D2C0_9GAMM</name>
<dbReference type="GO" id="GO:0004177">
    <property type="term" value="F:aminopeptidase activity"/>
    <property type="evidence" value="ECO:0007669"/>
    <property type="project" value="UniProtKB-KW"/>
</dbReference>